<evidence type="ECO:0000313" key="12">
    <source>
        <dbReference type="EMBL" id="CAD7242767.1"/>
    </source>
</evidence>
<protein>
    <recommendedName>
        <fullName evidence="10">Protein Wnt</fullName>
    </recommendedName>
</protein>
<sequence>MNFSNVFFSIIVCLCLTSSLTTSYQTFDRSLPQDPTRACRRRRTMKGELRNICKHEPHLIAKMRDGAIQAHAECQHQFRFRRWNCTATRKSLRRVLQRDTRETGFVHAITSAGVTHAVTKACTNGELLDCTCDNLQDQMTNAHWHWHGCSDNVRYGYTKAKQFMDGRYRRRSDSKTNVKLHNYEAGRVSITHNMKKECKCHGLSGSCSTKTCWMRMPTLREVGNMLKRRFDGAAKVIPANDGTSVLPSGPTIKPPTTEDIIYMEESPDFCSFNGSTGSLGTEGRVCHRGSPDVDGCDLMCCGRGYATIIQWKRENCHCEFRWCCDVTCKSCIKEEEINICR</sequence>
<accession>A0A7R9A1M9</accession>
<dbReference type="InterPro" id="IPR009143">
    <property type="entry name" value="Wnt6"/>
</dbReference>
<dbReference type="PANTHER" id="PTHR12027">
    <property type="entry name" value="WNT RELATED"/>
    <property type="match status" value="1"/>
</dbReference>
<dbReference type="InterPro" id="IPR005817">
    <property type="entry name" value="Wnt"/>
</dbReference>
<dbReference type="InterPro" id="IPR043158">
    <property type="entry name" value="Wnt_C"/>
</dbReference>
<dbReference type="Gene3D" id="3.30.2460.20">
    <property type="match status" value="1"/>
</dbReference>
<keyword evidence="4" id="KW-0964">Secreted</keyword>
<comment type="similarity">
    <text evidence="2 10">Belongs to the Wnt family.</text>
</comment>
<comment type="function">
    <text evidence="10">Ligand for members of the frizzled family of seven transmembrane receptors.</text>
</comment>
<dbReference type="GO" id="GO:0000902">
    <property type="term" value="P:cell morphogenesis"/>
    <property type="evidence" value="ECO:0007669"/>
    <property type="project" value="UniProtKB-ARBA"/>
</dbReference>
<evidence type="ECO:0000256" key="7">
    <source>
        <dbReference type="ARBA" id="ARBA00023157"/>
    </source>
</evidence>
<evidence type="ECO:0000256" key="9">
    <source>
        <dbReference type="ARBA" id="ARBA00023288"/>
    </source>
</evidence>
<dbReference type="PROSITE" id="PS00246">
    <property type="entry name" value="WNT1"/>
    <property type="match status" value="1"/>
</dbReference>
<dbReference type="GO" id="GO:0005109">
    <property type="term" value="F:frizzled binding"/>
    <property type="evidence" value="ECO:0007669"/>
    <property type="project" value="TreeGrafter"/>
</dbReference>
<keyword evidence="9" id="KW-0449">Lipoprotein</keyword>
<dbReference type="InterPro" id="IPR018161">
    <property type="entry name" value="Wnt_CS"/>
</dbReference>
<evidence type="ECO:0000313" key="13">
    <source>
        <dbReference type="Proteomes" id="UP000677054"/>
    </source>
</evidence>
<dbReference type="AlphaFoldDB" id="A0A7R9A1M9"/>
<keyword evidence="13" id="KW-1185">Reference proteome</keyword>
<gene>
    <name evidence="12" type="ORF">DSTB1V02_LOCUS2715</name>
</gene>
<keyword evidence="6 10" id="KW-0879">Wnt signaling pathway</keyword>
<dbReference type="Proteomes" id="UP000677054">
    <property type="component" value="Unassembled WGS sequence"/>
</dbReference>
<feature type="chain" id="PRO_5036209586" description="Protein Wnt" evidence="11">
    <location>
        <begin position="24"/>
        <end position="341"/>
    </location>
</feature>
<feature type="signal peptide" evidence="11">
    <location>
        <begin position="1"/>
        <end position="23"/>
    </location>
</feature>
<name>A0A7R9A1M9_9CRUS</name>
<evidence type="ECO:0000256" key="2">
    <source>
        <dbReference type="ARBA" id="ARBA00005683"/>
    </source>
</evidence>
<keyword evidence="3 10" id="KW-0217">Developmental protein</keyword>
<dbReference type="PANTHER" id="PTHR12027:SF72">
    <property type="entry name" value="PROTEIN WNT-6"/>
    <property type="match status" value="1"/>
</dbReference>
<keyword evidence="8" id="KW-0325">Glycoprotein</keyword>
<dbReference type="EMBL" id="CAJPEV010000314">
    <property type="protein sequence ID" value="CAG0883852.1"/>
    <property type="molecule type" value="Genomic_DNA"/>
</dbReference>
<dbReference type="SMART" id="SM00097">
    <property type="entry name" value="WNT1"/>
    <property type="match status" value="1"/>
</dbReference>
<evidence type="ECO:0000256" key="3">
    <source>
        <dbReference type="ARBA" id="ARBA00022473"/>
    </source>
</evidence>
<organism evidence="12">
    <name type="scientific">Darwinula stevensoni</name>
    <dbReference type="NCBI Taxonomy" id="69355"/>
    <lineage>
        <taxon>Eukaryota</taxon>
        <taxon>Metazoa</taxon>
        <taxon>Ecdysozoa</taxon>
        <taxon>Arthropoda</taxon>
        <taxon>Crustacea</taxon>
        <taxon>Oligostraca</taxon>
        <taxon>Ostracoda</taxon>
        <taxon>Podocopa</taxon>
        <taxon>Podocopida</taxon>
        <taxon>Darwinulocopina</taxon>
        <taxon>Darwinuloidea</taxon>
        <taxon>Darwinulidae</taxon>
        <taxon>Darwinula</taxon>
    </lineage>
</organism>
<evidence type="ECO:0000256" key="5">
    <source>
        <dbReference type="ARBA" id="ARBA00022530"/>
    </source>
</evidence>
<reference evidence="12" key="1">
    <citation type="submission" date="2020-11" db="EMBL/GenBank/DDBJ databases">
        <authorList>
            <person name="Tran Van P."/>
        </authorList>
    </citation>
    <scope>NUCLEOTIDE SEQUENCE</scope>
</reference>
<dbReference type="CDD" id="cd19338">
    <property type="entry name" value="Wnt_Wnt6"/>
    <property type="match status" value="1"/>
</dbReference>
<dbReference type="OrthoDB" id="5945655at2759"/>
<dbReference type="GO" id="GO:0030182">
    <property type="term" value="P:neuron differentiation"/>
    <property type="evidence" value="ECO:0007669"/>
    <property type="project" value="TreeGrafter"/>
</dbReference>
<evidence type="ECO:0000256" key="11">
    <source>
        <dbReference type="SAM" id="SignalP"/>
    </source>
</evidence>
<evidence type="ECO:0000256" key="6">
    <source>
        <dbReference type="ARBA" id="ARBA00022687"/>
    </source>
</evidence>
<dbReference type="GO" id="GO:0005125">
    <property type="term" value="F:cytokine activity"/>
    <property type="evidence" value="ECO:0007669"/>
    <property type="project" value="TreeGrafter"/>
</dbReference>
<dbReference type="Pfam" id="PF00110">
    <property type="entry name" value="wnt"/>
    <property type="match status" value="1"/>
</dbReference>
<dbReference type="PRINTS" id="PR01349">
    <property type="entry name" value="WNTPROTEIN"/>
</dbReference>
<keyword evidence="11" id="KW-0732">Signal</keyword>
<proteinExistence type="inferred from homology"/>
<evidence type="ECO:0000256" key="10">
    <source>
        <dbReference type="RuleBase" id="RU003500"/>
    </source>
</evidence>
<keyword evidence="5" id="KW-0272">Extracellular matrix</keyword>
<dbReference type="FunFam" id="3.30.2460.20:FF:000001">
    <property type="entry name" value="Wnt homolog"/>
    <property type="match status" value="1"/>
</dbReference>
<keyword evidence="7" id="KW-1015">Disulfide bond</keyword>
<comment type="subcellular location">
    <subcellularLocation>
        <location evidence="1 10">Secreted</location>
        <location evidence="1 10">Extracellular space</location>
        <location evidence="1 10">Extracellular matrix</location>
    </subcellularLocation>
</comment>
<dbReference type="EMBL" id="LR899831">
    <property type="protein sequence ID" value="CAD7242767.1"/>
    <property type="molecule type" value="Genomic_DNA"/>
</dbReference>
<dbReference type="GO" id="GO:0005615">
    <property type="term" value="C:extracellular space"/>
    <property type="evidence" value="ECO:0007669"/>
    <property type="project" value="TreeGrafter"/>
</dbReference>
<dbReference type="GO" id="GO:0060070">
    <property type="term" value="P:canonical Wnt signaling pathway"/>
    <property type="evidence" value="ECO:0007669"/>
    <property type="project" value="TreeGrafter"/>
</dbReference>
<evidence type="ECO:0000256" key="4">
    <source>
        <dbReference type="ARBA" id="ARBA00022525"/>
    </source>
</evidence>
<dbReference type="GO" id="GO:0007517">
    <property type="term" value="P:muscle organ development"/>
    <property type="evidence" value="ECO:0007669"/>
    <property type="project" value="UniProtKB-ARBA"/>
</dbReference>
<evidence type="ECO:0000256" key="1">
    <source>
        <dbReference type="ARBA" id="ARBA00004498"/>
    </source>
</evidence>
<dbReference type="GO" id="GO:0045165">
    <property type="term" value="P:cell fate commitment"/>
    <property type="evidence" value="ECO:0007669"/>
    <property type="project" value="TreeGrafter"/>
</dbReference>
<evidence type="ECO:0000256" key="8">
    <source>
        <dbReference type="ARBA" id="ARBA00023180"/>
    </source>
</evidence>